<reference evidence="6" key="2">
    <citation type="journal article" date="2021" name="PeerJ">
        <title>Extensive microbial diversity within the chicken gut microbiome revealed by metagenomics and culture.</title>
        <authorList>
            <person name="Gilroy R."/>
            <person name="Ravi A."/>
            <person name="Getino M."/>
            <person name="Pursley I."/>
            <person name="Horton D.L."/>
            <person name="Alikhan N.F."/>
            <person name="Baker D."/>
            <person name="Gharbi K."/>
            <person name="Hall N."/>
            <person name="Watson M."/>
            <person name="Adriaenssens E.M."/>
            <person name="Foster-Nyarko E."/>
            <person name="Jarju S."/>
            <person name="Secka A."/>
            <person name="Antonio M."/>
            <person name="Oren A."/>
            <person name="Chaudhuri R.R."/>
            <person name="La Ragione R."/>
            <person name="Hildebrand F."/>
            <person name="Pallen M.J."/>
        </authorList>
    </citation>
    <scope>NUCLEOTIDE SEQUENCE</scope>
    <source>
        <strain evidence="6">CHK190-19873</strain>
    </source>
</reference>
<evidence type="ECO:0000256" key="3">
    <source>
        <dbReference type="ARBA" id="ARBA00023163"/>
    </source>
</evidence>
<dbReference type="Gene3D" id="2.60.120.10">
    <property type="entry name" value="Jelly Rolls"/>
    <property type="match status" value="1"/>
</dbReference>
<evidence type="ECO:0000256" key="1">
    <source>
        <dbReference type="ARBA" id="ARBA00023015"/>
    </source>
</evidence>
<protein>
    <submittedName>
        <fullName evidence="6">Crp/Fnr family transcriptional regulator</fullName>
    </submittedName>
</protein>
<dbReference type="SUPFAM" id="SSF51206">
    <property type="entry name" value="cAMP-binding domain-like"/>
    <property type="match status" value="1"/>
</dbReference>
<feature type="domain" description="HTH crp-type" evidence="5">
    <location>
        <begin position="149"/>
        <end position="224"/>
    </location>
</feature>
<proteinExistence type="predicted"/>
<dbReference type="EMBL" id="DVIQ01000033">
    <property type="protein sequence ID" value="HIS31226.1"/>
    <property type="molecule type" value="Genomic_DNA"/>
</dbReference>
<dbReference type="AlphaFoldDB" id="A0A9D1ET18"/>
<keyword evidence="1" id="KW-0805">Transcription regulation</keyword>
<dbReference type="InterPro" id="IPR036390">
    <property type="entry name" value="WH_DNA-bd_sf"/>
</dbReference>
<dbReference type="GO" id="GO:0003677">
    <property type="term" value="F:DNA binding"/>
    <property type="evidence" value="ECO:0007669"/>
    <property type="project" value="UniProtKB-KW"/>
</dbReference>
<dbReference type="InterPro" id="IPR014710">
    <property type="entry name" value="RmlC-like_jellyroll"/>
</dbReference>
<dbReference type="PROSITE" id="PS50042">
    <property type="entry name" value="CNMP_BINDING_3"/>
    <property type="match status" value="1"/>
</dbReference>
<dbReference type="SUPFAM" id="SSF46785">
    <property type="entry name" value="Winged helix' DNA-binding domain"/>
    <property type="match status" value="1"/>
</dbReference>
<evidence type="ECO:0000313" key="6">
    <source>
        <dbReference type="EMBL" id="HIS31226.1"/>
    </source>
</evidence>
<reference evidence="6" key="1">
    <citation type="submission" date="2020-10" db="EMBL/GenBank/DDBJ databases">
        <authorList>
            <person name="Gilroy R."/>
        </authorList>
    </citation>
    <scope>NUCLEOTIDE SEQUENCE</scope>
    <source>
        <strain evidence="6">CHK190-19873</strain>
    </source>
</reference>
<dbReference type="PROSITE" id="PS51063">
    <property type="entry name" value="HTH_CRP_2"/>
    <property type="match status" value="1"/>
</dbReference>
<dbReference type="CDD" id="cd00038">
    <property type="entry name" value="CAP_ED"/>
    <property type="match status" value="1"/>
</dbReference>
<dbReference type="InterPro" id="IPR018490">
    <property type="entry name" value="cNMP-bd_dom_sf"/>
</dbReference>
<evidence type="ECO:0000259" key="5">
    <source>
        <dbReference type="PROSITE" id="PS51063"/>
    </source>
</evidence>
<sequence>MFPSSCPLFQDIRPDEYEQMMRCFHAHLKSYRAGQLISTYDSDSRMIGVVLSGEASLVRQYRDGRQLLVERLLPGSVFGEVLSYVSPETGALQVFCVRDASIQYLDYPHLIKRCPKACAHHSQLVSNTIQLLSGKAVEMSERLEILSQRNIHDKLVCCFLLLAAKNGRETQSEDSLTFTLPFSLSTLADYIGADRSAMMREIRKMKDSQELSIVKRTVHLRKPDGSRLA</sequence>
<evidence type="ECO:0000256" key="2">
    <source>
        <dbReference type="ARBA" id="ARBA00023125"/>
    </source>
</evidence>
<dbReference type="Pfam" id="PF00027">
    <property type="entry name" value="cNMP_binding"/>
    <property type="match status" value="1"/>
</dbReference>
<name>A0A9D1ET18_9FIRM</name>
<comment type="caution">
    <text evidence="6">The sequence shown here is derived from an EMBL/GenBank/DDBJ whole genome shotgun (WGS) entry which is preliminary data.</text>
</comment>
<organism evidence="6 7">
    <name type="scientific">Candidatus Limivivens intestinipullorum</name>
    <dbReference type="NCBI Taxonomy" id="2840858"/>
    <lineage>
        <taxon>Bacteria</taxon>
        <taxon>Bacillati</taxon>
        <taxon>Bacillota</taxon>
        <taxon>Clostridia</taxon>
        <taxon>Lachnospirales</taxon>
        <taxon>Lachnospiraceae</taxon>
        <taxon>Lachnospiraceae incertae sedis</taxon>
        <taxon>Candidatus Limivivens</taxon>
    </lineage>
</organism>
<dbReference type="GO" id="GO:0006355">
    <property type="term" value="P:regulation of DNA-templated transcription"/>
    <property type="evidence" value="ECO:0007669"/>
    <property type="project" value="InterPro"/>
</dbReference>
<dbReference type="InterPro" id="IPR012318">
    <property type="entry name" value="HTH_CRP"/>
</dbReference>
<gene>
    <name evidence="6" type="ORF">IAB44_06730</name>
</gene>
<accession>A0A9D1ET18</accession>
<dbReference type="Proteomes" id="UP000823935">
    <property type="component" value="Unassembled WGS sequence"/>
</dbReference>
<evidence type="ECO:0000259" key="4">
    <source>
        <dbReference type="PROSITE" id="PS50042"/>
    </source>
</evidence>
<dbReference type="InterPro" id="IPR000595">
    <property type="entry name" value="cNMP-bd_dom"/>
</dbReference>
<keyword evidence="2" id="KW-0238">DNA-binding</keyword>
<evidence type="ECO:0000313" key="7">
    <source>
        <dbReference type="Proteomes" id="UP000823935"/>
    </source>
</evidence>
<keyword evidence="3" id="KW-0804">Transcription</keyword>
<feature type="domain" description="Cyclic nucleotide-binding" evidence="4">
    <location>
        <begin position="8"/>
        <end position="81"/>
    </location>
</feature>